<dbReference type="Pfam" id="PF13923">
    <property type="entry name" value="zf-C3HC4_2"/>
    <property type="match status" value="1"/>
</dbReference>
<dbReference type="GO" id="GO:0008270">
    <property type="term" value="F:zinc ion binding"/>
    <property type="evidence" value="ECO:0007669"/>
    <property type="project" value="UniProtKB-KW"/>
</dbReference>
<organism evidence="9 10">
    <name type="scientific">Rhizoclosmatium globosum</name>
    <dbReference type="NCBI Taxonomy" id="329046"/>
    <lineage>
        <taxon>Eukaryota</taxon>
        <taxon>Fungi</taxon>
        <taxon>Fungi incertae sedis</taxon>
        <taxon>Chytridiomycota</taxon>
        <taxon>Chytridiomycota incertae sedis</taxon>
        <taxon>Chytridiomycetes</taxon>
        <taxon>Chytridiales</taxon>
        <taxon>Chytriomycetaceae</taxon>
        <taxon>Rhizoclosmatium</taxon>
    </lineage>
</organism>
<dbReference type="InterPro" id="IPR001680">
    <property type="entry name" value="WD40_rpt"/>
</dbReference>
<sequence length="920" mass="100109">MKDESRKRPRVEEAAASDPQSSSTSSTLVASTSLSARNTAALLSGAASTSTSTQEQPRSSRPRSSPPPPPPPAACPICLDVISDAYMTKCGHSFCHECITIHLSVTMNCPSCATALQQGEIYPNISLNNVISKAGVDSPNATSMGTIAANLSVDPSTTMNSSNPGLKEIDSMLNSLIERRKQLESNEPDIQWELYNQFLKKTKQQKEIQLEALRQAMACLDEDLSHVQSELEKRRSSEIHGTNKNGNRNGSGLDTQNVPSTPRNIASTAADAIKRFGASVCSSPLPPELPNVTTPTAINWNLHAITTGTPKDVISATKSSRKRNYDEIDDSEDPSHQPPLEFTLDPAETDHQQADPETDPELASLIKTRMARLEPHFEDLQKNYFAFRLPSHKQPAPTYEIKSSGIPSPQIPTIIPPNPIPLLQNLTLPHPRAHKLRRQTRIRKLRSTGAAATAAGASSGGGSSSIVSAIEFDKDDEFFATAGVTKKVKIYEFESVVKDWEEVFGDGGGGSSRRRRRGFVGGDGPLFVADALNDDDRRGFIDDDGDDDDDDDEEDDGGGLDVVPRYPILEMSGRSKISCLSWNSLNKEQLSSSDYEGIVTLWDSKTGVASLEFEEHEKRAWSVDFNVMDPVLLASGSDDCKVKIWSVNQKKSVQTIESKANICSVKWNPLISNQIAFGSADHHIHYYDIRKPSEPLYILCGHKKAVSYVKFLSRNEIVSASTDSTLRLWSLGGPSASSMNLSSSSSSSAAPLASPAGPMSSSLFPPLSSFIEKNLTENMNNGIFRRSVFIVFPRSHQHHNIPSSTAPSSSALASNMDQPHCLRSYSGHTNEKNFVGLSINSTGEFISCGSENNSVYTYFHSLPNPVIMHRFGNSLETTSGEEVADQEPSQFVSSVCWKRNASDVLVAANSVGGVKVMQMV</sequence>
<dbReference type="Gene3D" id="3.30.40.10">
    <property type="entry name" value="Zinc/RING finger domain, C3HC4 (zinc finger)"/>
    <property type="match status" value="1"/>
</dbReference>
<feature type="region of interest" description="Disordered" evidence="7">
    <location>
        <begin position="230"/>
        <end position="263"/>
    </location>
</feature>
<dbReference type="PROSITE" id="PS50082">
    <property type="entry name" value="WD_REPEATS_2"/>
    <property type="match status" value="2"/>
</dbReference>
<feature type="repeat" description="WD" evidence="5">
    <location>
        <begin position="699"/>
        <end position="731"/>
    </location>
</feature>
<gene>
    <name evidence="9" type="ORF">BCR33DRAFT_845375</name>
</gene>
<reference evidence="9 10" key="1">
    <citation type="submission" date="2016-07" db="EMBL/GenBank/DDBJ databases">
        <title>Pervasive Adenine N6-methylation of Active Genes in Fungi.</title>
        <authorList>
            <consortium name="DOE Joint Genome Institute"/>
            <person name="Mondo S.J."/>
            <person name="Dannebaum R.O."/>
            <person name="Kuo R.C."/>
            <person name="Labutti K."/>
            <person name="Haridas S."/>
            <person name="Kuo A."/>
            <person name="Salamov A."/>
            <person name="Ahrendt S.R."/>
            <person name="Lipzen A."/>
            <person name="Sullivan W."/>
            <person name="Andreopoulos W.B."/>
            <person name="Clum A."/>
            <person name="Lindquist E."/>
            <person name="Daum C."/>
            <person name="Ramamoorthy G.K."/>
            <person name="Gryganskyi A."/>
            <person name="Culley D."/>
            <person name="Magnuson J.K."/>
            <person name="James T.Y."/>
            <person name="O'Malley M.A."/>
            <person name="Stajich J.E."/>
            <person name="Spatafora J.W."/>
            <person name="Visel A."/>
            <person name="Grigoriev I.V."/>
        </authorList>
    </citation>
    <scope>NUCLEOTIDE SEQUENCE [LARGE SCALE GENOMIC DNA]</scope>
    <source>
        <strain evidence="9 10">JEL800</strain>
    </source>
</reference>
<keyword evidence="3" id="KW-0862">Zinc</keyword>
<evidence type="ECO:0000256" key="2">
    <source>
        <dbReference type="ARBA" id="ARBA00022771"/>
    </source>
</evidence>
<feature type="domain" description="RING-type" evidence="8">
    <location>
        <begin position="75"/>
        <end position="112"/>
    </location>
</feature>
<evidence type="ECO:0000256" key="4">
    <source>
        <dbReference type="PROSITE-ProRule" id="PRU00175"/>
    </source>
</evidence>
<dbReference type="PROSITE" id="PS00518">
    <property type="entry name" value="ZF_RING_1"/>
    <property type="match status" value="1"/>
</dbReference>
<comment type="caution">
    <text evidence="9">The sequence shown here is derived from an EMBL/GenBank/DDBJ whole genome shotgun (WGS) entry which is preliminary data.</text>
</comment>
<dbReference type="AlphaFoldDB" id="A0A1Y2D1J6"/>
<dbReference type="Gene3D" id="2.130.10.10">
    <property type="entry name" value="YVTN repeat-like/Quinoprotein amine dehydrogenase"/>
    <property type="match status" value="3"/>
</dbReference>
<evidence type="ECO:0000256" key="1">
    <source>
        <dbReference type="ARBA" id="ARBA00022723"/>
    </source>
</evidence>
<feature type="repeat" description="WD" evidence="5">
    <location>
        <begin position="613"/>
        <end position="655"/>
    </location>
</feature>
<accession>A0A1Y2D1J6</accession>
<dbReference type="EMBL" id="MCGO01000002">
    <property type="protein sequence ID" value="ORY53161.1"/>
    <property type="molecule type" value="Genomic_DNA"/>
</dbReference>
<feature type="compositionally biased region" description="Low complexity" evidence="7">
    <location>
        <begin position="14"/>
        <end position="63"/>
    </location>
</feature>
<feature type="coiled-coil region" evidence="6">
    <location>
        <begin position="166"/>
        <end position="230"/>
    </location>
</feature>
<dbReference type="InterPro" id="IPR017907">
    <property type="entry name" value="Znf_RING_CS"/>
</dbReference>
<dbReference type="PANTHER" id="PTHR44080">
    <property type="entry name" value="E3 UBIQUITIN-PROTEIN LIGASE COP1"/>
    <property type="match status" value="1"/>
</dbReference>
<dbReference type="GO" id="GO:0061630">
    <property type="term" value="F:ubiquitin protein ligase activity"/>
    <property type="evidence" value="ECO:0007669"/>
    <property type="project" value="InterPro"/>
</dbReference>
<keyword evidence="5" id="KW-0853">WD repeat</keyword>
<dbReference type="InterPro" id="IPR001841">
    <property type="entry name" value="Znf_RING"/>
</dbReference>
<dbReference type="Proteomes" id="UP000193642">
    <property type="component" value="Unassembled WGS sequence"/>
</dbReference>
<dbReference type="STRING" id="329046.A0A1Y2D1J6"/>
<keyword evidence="1" id="KW-0479">Metal-binding</keyword>
<dbReference type="PROSITE" id="PS50294">
    <property type="entry name" value="WD_REPEATS_REGION"/>
    <property type="match status" value="1"/>
</dbReference>
<dbReference type="SMART" id="SM00184">
    <property type="entry name" value="RING"/>
    <property type="match status" value="1"/>
</dbReference>
<evidence type="ECO:0000259" key="8">
    <source>
        <dbReference type="PROSITE" id="PS50089"/>
    </source>
</evidence>
<feature type="region of interest" description="Disordered" evidence="7">
    <location>
        <begin position="537"/>
        <end position="562"/>
    </location>
</feature>
<dbReference type="InterPro" id="IPR015943">
    <property type="entry name" value="WD40/YVTN_repeat-like_dom_sf"/>
</dbReference>
<dbReference type="SMART" id="SM00320">
    <property type="entry name" value="WD40"/>
    <property type="match status" value="6"/>
</dbReference>
<proteinExistence type="predicted"/>
<dbReference type="SUPFAM" id="SSF57850">
    <property type="entry name" value="RING/U-box"/>
    <property type="match status" value="1"/>
</dbReference>
<dbReference type="InterPro" id="IPR013083">
    <property type="entry name" value="Znf_RING/FYVE/PHD"/>
</dbReference>
<keyword evidence="10" id="KW-1185">Reference proteome</keyword>
<name>A0A1Y2D1J6_9FUNG</name>
<evidence type="ECO:0000313" key="9">
    <source>
        <dbReference type="EMBL" id="ORY53161.1"/>
    </source>
</evidence>
<feature type="non-terminal residue" evidence="9">
    <location>
        <position position="1"/>
    </location>
</feature>
<keyword evidence="6" id="KW-0175">Coiled coil</keyword>
<feature type="compositionally biased region" description="Polar residues" evidence="7">
    <location>
        <begin position="239"/>
        <end position="263"/>
    </location>
</feature>
<protein>
    <submittedName>
        <fullName evidence="9">WD40 repeat-like protein</fullName>
    </submittedName>
</protein>
<feature type="region of interest" description="Disordered" evidence="7">
    <location>
        <begin position="313"/>
        <end position="343"/>
    </location>
</feature>
<keyword evidence="2 4" id="KW-0863">Zinc-finger</keyword>
<dbReference type="InterPro" id="IPR042755">
    <property type="entry name" value="COP1"/>
</dbReference>
<dbReference type="CDD" id="cd16504">
    <property type="entry name" value="RING-HC_COP1"/>
    <property type="match status" value="1"/>
</dbReference>
<dbReference type="SUPFAM" id="SSF50978">
    <property type="entry name" value="WD40 repeat-like"/>
    <property type="match status" value="1"/>
</dbReference>
<evidence type="ECO:0000256" key="3">
    <source>
        <dbReference type="ARBA" id="ARBA00022833"/>
    </source>
</evidence>
<evidence type="ECO:0000313" key="10">
    <source>
        <dbReference type="Proteomes" id="UP000193642"/>
    </source>
</evidence>
<evidence type="ECO:0000256" key="7">
    <source>
        <dbReference type="SAM" id="MobiDB-lite"/>
    </source>
</evidence>
<dbReference type="GO" id="GO:0043161">
    <property type="term" value="P:proteasome-mediated ubiquitin-dependent protein catabolic process"/>
    <property type="evidence" value="ECO:0007669"/>
    <property type="project" value="TreeGrafter"/>
</dbReference>
<dbReference type="PROSITE" id="PS50089">
    <property type="entry name" value="ZF_RING_2"/>
    <property type="match status" value="1"/>
</dbReference>
<dbReference type="Pfam" id="PF00400">
    <property type="entry name" value="WD40"/>
    <property type="match status" value="3"/>
</dbReference>
<evidence type="ECO:0000256" key="6">
    <source>
        <dbReference type="SAM" id="Coils"/>
    </source>
</evidence>
<feature type="compositionally biased region" description="Basic and acidic residues" evidence="7">
    <location>
        <begin position="1"/>
        <end position="13"/>
    </location>
</feature>
<feature type="region of interest" description="Disordered" evidence="7">
    <location>
        <begin position="1"/>
        <end position="71"/>
    </location>
</feature>
<dbReference type="PANTHER" id="PTHR44080:SF1">
    <property type="entry name" value="E3 UBIQUITIN-PROTEIN LIGASE COP1"/>
    <property type="match status" value="1"/>
</dbReference>
<dbReference type="OrthoDB" id="273771at2759"/>
<evidence type="ECO:0000256" key="5">
    <source>
        <dbReference type="PROSITE-ProRule" id="PRU00221"/>
    </source>
</evidence>
<dbReference type="InterPro" id="IPR036322">
    <property type="entry name" value="WD40_repeat_dom_sf"/>
</dbReference>
<feature type="compositionally biased region" description="Acidic residues" evidence="7">
    <location>
        <begin position="542"/>
        <end position="558"/>
    </location>
</feature>